<feature type="transmembrane region" description="Helical" evidence="6">
    <location>
        <begin position="406"/>
        <end position="425"/>
    </location>
</feature>
<feature type="transmembrane region" description="Helical" evidence="6">
    <location>
        <begin position="324"/>
        <end position="343"/>
    </location>
</feature>
<keyword evidence="8" id="KW-1185">Reference proteome</keyword>
<dbReference type="AlphaFoldDB" id="A0A517Q8E5"/>
<feature type="transmembrane region" description="Helical" evidence="6">
    <location>
        <begin position="279"/>
        <end position="303"/>
    </location>
</feature>
<evidence type="ECO:0000256" key="3">
    <source>
        <dbReference type="ARBA" id="ARBA00022989"/>
    </source>
</evidence>
<evidence type="ECO:0000256" key="6">
    <source>
        <dbReference type="SAM" id="Phobius"/>
    </source>
</evidence>
<keyword evidence="3 6" id="KW-1133">Transmembrane helix</keyword>
<evidence type="ECO:0000313" key="7">
    <source>
        <dbReference type="EMBL" id="QDT27884.1"/>
    </source>
</evidence>
<name>A0A517Q8E5_9PLAN</name>
<feature type="transmembrane region" description="Helical" evidence="6">
    <location>
        <begin position="381"/>
        <end position="400"/>
    </location>
</feature>
<dbReference type="Pfam" id="PF13520">
    <property type="entry name" value="AA_permease_2"/>
    <property type="match status" value="1"/>
</dbReference>
<dbReference type="InterPro" id="IPR050598">
    <property type="entry name" value="AminoAcid_Transporter"/>
</dbReference>
<keyword evidence="4 6" id="KW-0472">Membrane</keyword>
<evidence type="ECO:0000313" key="8">
    <source>
        <dbReference type="Proteomes" id="UP000315647"/>
    </source>
</evidence>
<protein>
    <submittedName>
        <fullName evidence="7">Serine/threonine exchanger SteT</fullName>
    </submittedName>
</protein>
<dbReference type="GO" id="GO:0015179">
    <property type="term" value="F:L-amino acid transmembrane transporter activity"/>
    <property type="evidence" value="ECO:0007669"/>
    <property type="project" value="TreeGrafter"/>
</dbReference>
<feature type="transmembrane region" description="Helical" evidence="6">
    <location>
        <begin position="230"/>
        <end position="251"/>
    </location>
</feature>
<comment type="subcellular location">
    <subcellularLocation>
        <location evidence="1">Membrane</location>
        <topology evidence="1">Multi-pass membrane protein</topology>
    </subcellularLocation>
</comment>
<accession>A0A517Q8E5</accession>
<dbReference type="EMBL" id="CP037421">
    <property type="protein sequence ID" value="QDT27884.1"/>
    <property type="molecule type" value="Genomic_DNA"/>
</dbReference>
<organism evidence="7 8">
    <name type="scientific">Gimesia panareensis</name>
    <dbReference type="NCBI Taxonomy" id="2527978"/>
    <lineage>
        <taxon>Bacteria</taxon>
        <taxon>Pseudomonadati</taxon>
        <taxon>Planctomycetota</taxon>
        <taxon>Planctomycetia</taxon>
        <taxon>Planctomycetales</taxon>
        <taxon>Planctomycetaceae</taxon>
        <taxon>Gimesia</taxon>
    </lineage>
</organism>
<dbReference type="GO" id="GO:0016020">
    <property type="term" value="C:membrane"/>
    <property type="evidence" value="ECO:0007669"/>
    <property type="project" value="UniProtKB-SubCell"/>
</dbReference>
<evidence type="ECO:0000256" key="2">
    <source>
        <dbReference type="ARBA" id="ARBA00022692"/>
    </source>
</evidence>
<evidence type="ECO:0000256" key="1">
    <source>
        <dbReference type="ARBA" id="ARBA00004141"/>
    </source>
</evidence>
<dbReference type="Proteomes" id="UP000315647">
    <property type="component" value="Chromosome"/>
</dbReference>
<dbReference type="PANTHER" id="PTHR11785">
    <property type="entry name" value="AMINO ACID TRANSPORTER"/>
    <property type="match status" value="1"/>
</dbReference>
<gene>
    <name evidence="7" type="primary">steT_1</name>
    <name evidence="7" type="ORF">Enr10x_32200</name>
</gene>
<feature type="transmembrane region" description="Helical" evidence="6">
    <location>
        <begin position="41"/>
        <end position="61"/>
    </location>
</feature>
<feature type="transmembrane region" description="Helical" evidence="6">
    <location>
        <begin position="349"/>
        <end position="369"/>
    </location>
</feature>
<dbReference type="PIRSF" id="PIRSF006060">
    <property type="entry name" value="AA_transporter"/>
    <property type="match status" value="1"/>
</dbReference>
<feature type="transmembrane region" description="Helical" evidence="6">
    <location>
        <begin position="151"/>
        <end position="169"/>
    </location>
</feature>
<feature type="transmembrane region" description="Helical" evidence="6">
    <location>
        <begin position="82"/>
        <end position="107"/>
    </location>
</feature>
<proteinExistence type="predicted"/>
<evidence type="ECO:0000256" key="5">
    <source>
        <dbReference type="SAM" id="MobiDB-lite"/>
    </source>
</evidence>
<dbReference type="InterPro" id="IPR002293">
    <property type="entry name" value="AA/rel_permease1"/>
</dbReference>
<feature type="transmembrane region" description="Helical" evidence="6">
    <location>
        <begin position="189"/>
        <end position="209"/>
    </location>
</feature>
<feature type="transmembrane region" description="Helical" evidence="6">
    <location>
        <begin position="119"/>
        <end position="139"/>
    </location>
</feature>
<sequence length="454" mass="47957">MTKRYGFWTLTFLVIANMIGAGVFTTSGYSLEALGAPTVVVLAWGVGGLIAITGACSYGLLIKAMPESGGEYLFLSRAAHPLLGFIAGWVSLIAGFSGAIAFAATALEAYVLPAETRPEWLPAGTLAVLSILLAGIFHGKNPRLGAMVQNSVVLIKLGLLAAILLFAALKFSTVEMPGVSAPTTDLTGWALISAFAGSLVWISLSYSGFNAAVYVADEVENADRTIPRSMVSGTVLVMGLYLLLNAVFVYAPAPEAIKGQADVATIAAEFIGGEWFAGFVRWTIVTCLLTSVFSMIMTAPRVYAKMAEDGLLPGFVRMRGDSPGRAILVQVGLAILLVLISSLQGLLSYLGLTLSISAAGSVFCLFLPGVRTKPMSHYTNVIPMLFIISTLVAAGLLISFKPWQLMGTAVTFAIGVAAYLLTRIFNPKSVSLNPSGKNRSVETESMQQQRDSQS</sequence>
<dbReference type="PANTHER" id="PTHR11785:SF512">
    <property type="entry name" value="SOBREMESA, ISOFORM B"/>
    <property type="match status" value="1"/>
</dbReference>
<evidence type="ECO:0000256" key="4">
    <source>
        <dbReference type="ARBA" id="ARBA00023136"/>
    </source>
</evidence>
<feature type="region of interest" description="Disordered" evidence="5">
    <location>
        <begin position="434"/>
        <end position="454"/>
    </location>
</feature>
<dbReference type="RefSeq" id="WP_145450600.1">
    <property type="nucleotide sequence ID" value="NZ_CP037421.1"/>
</dbReference>
<dbReference type="Gene3D" id="1.20.1740.10">
    <property type="entry name" value="Amino acid/polyamine transporter I"/>
    <property type="match status" value="1"/>
</dbReference>
<feature type="transmembrane region" description="Helical" evidence="6">
    <location>
        <begin position="7"/>
        <end position="29"/>
    </location>
</feature>
<reference evidence="7 8" key="1">
    <citation type="submission" date="2019-03" db="EMBL/GenBank/DDBJ databases">
        <title>Deep-cultivation of Planctomycetes and their phenomic and genomic characterization uncovers novel biology.</title>
        <authorList>
            <person name="Wiegand S."/>
            <person name="Jogler M."/>
            <person name="Boedeker C."/>
            <person name="Pinto D."/>
            <person name="Vollmers J."/>
            <person name="Rivas-Marin E."/>
            <person name="Kohn T."/>
            <person name="Peeters S.H."/>
            <person name="Heuer A."/>
            <person name="Rast P."/>
            <person name="Oberbeckmann S."/>
            <person name="Bunk B."/>
            <person name="Jeske O."/>
            <person name="Meyerdierks A."/>
            <person name="Storesund J.E."/>
            <person name="Kallscheuer N."/>
            <person name="Luecker S."/>
            <person name="Lage O.M."/>
            <person name="Pohl T."/>
            <person name="Merkel B.J."/>
            <person name="Hornburger P."/>
            <person name="Mueller R.-W."/>
            <person name="Bruemmer F."/>
            <person name="Labrenz M."/>
            <person name="Spormann A.M."/>
            <person name="Op den Camp H."/>
            <person name="Overmann J."/>
            <person name="Amann R."/>
            <person name="Jetten M.S.M."/>
            <person name="Mascher T."/>
            <person name="Medema M.H."/>
            <person name="Devos D.P."/>
            <person name="Kaster A.-K."/>
            <person name="Ovreas L."/>
            <person name="Rohde M."/>
            <person name="Galperin M.Y."/>
            <person name="Jogler C."/>
        </authorList>
    </citation>
    <scope>NUCLEOTIDE SEQUENCE [LARGE SCALE GENOMIC DNA]</scope>
    <source>
        <strain evidence="7 8">Enr10</strain>
    </source>
</reference>
<keyword evidence="2 6" id="KW-0812">Transmembrane</keyword>